<dbReference type="InterPro" id="IPR055768">
    <property type="entry name" value="DUF7344"/>
</dbReference>
<gene>
    <name evidence="2" type="ORF">SAMN04515672_3891</name>
</gene>
<accession>A0A1G9EF29</accession>
<dbReference type="InterPro" id="IPR036388">
    <property type="entry name" value="WH-like_DNA-bd_sf"/>
</dbReference>
<dbReference type="RefSeq" id="WP_245724271.1">
    <property type="nucleotide sequence ID" value="NZ_FNFE01000006.1"/>
</dbReference>
<dbReference type="Gene3D" id="1.10.10.10">
    <property type="entry name" value="Winged helix-like DNA-binding domain superfamily/Winged helix DNA-binding domain"/>
    <property type="match status" value="1"/>
</dbReference>
<feature type="domain" description="DUF7344" evidence="1">
    <location>
        <begin position="13"/>
        <end position="89"/>
    </location>
</feature>
<name>A0A1G9EF29_9EURY</name>
<protein>
    <recommendedName>
        <fullName evidence="1">DUF7344 domain-containing protein</fullName>
    </recommendedName>
</protein>
<dbReference type="AlphaFoldDB" id="A0A1G9EF29"/>
<reference evidence="3" key="1">
    <citation type="submission" date="2016-10" db="EMBL/GenBank/DDBJ databases">
        <authorList>
            <person name="Varghese N."/>
            <person name="Submissions S."/>
        </authorList>
    </citation>
    <scope>NUCLEOTIDE SEQUENCE [LARGE SCALE GENOMIC DNA]</scope>
    <source>
        <strain evidence="3">B4,CECT 8067,JCM 17497</strain>
    </source>
</reference>
<dbReference type="Proteomes" id="UP000198882">
    <property type="component" value="Unassembled WGS sequence"/>
</dbReference>
<organism evidence="2 3">
    <name type="scientific">Natronorubrum texcoconense</name>
    <dbReference type="NCBI Taxonomy" id="1095776"/>
    <lineage>
        <taxon>Archaea</taxon>
        <taxon>Methanobacteriati</taxon>
        <taxon>Methanobacteriota</taxon>
        <taxon>Stenosarchaea group</taxon>
        <taxon>Halobacteria</taxon>
        <taxon>Halobacteriales</taxon>
        <taxon>Natrialbaceae</taxon>
        <taxon>Natronorubrum</taxon>
    </lineage>
</organism>
<dbReference type="EMBL" id="FNFE01000006">
    <property type="protein sequence ID" value="SDK74693.1"/>
    <property type="molecule type" value="Genomic_DNA"/>
</dbReference>
<sequence>MTVSALSLDTIYGMLSESRRRYVLYYFLENDHANIESLSLQIAAWSQDVAVDAITEEQKQSVTTSLIHSHLPKLEDHGLIEYDGRTGDVIVADGFDEIRTTIGRARAAEEEVEVTGSSIESFLYSEPLTQPSNADN</sequence>
<proteinExistence type="predicted"/>
<evidence type="ECO:0000313" key="2">
    <source>
        <dbReference type="EMBL" id="SDK74693.1"/>
    </source>
</evidence>
<dbReference type="Pfam" id="PF24035">
    <property type="entry name" value="DUF7344"/>
    <property type="match status" value="1"/>
</dbReference>
<evidence type="ECO:0000259" key="1">
    <source>
        <dbReference type="Pfam" id="PF24035"/>
    </source>
</evidence>
<evidence type="ECO:0000313" key="3">
    <source>
        <dbReference type="Proteomes" id="UP000198882"/>
    </source>
</evidence>
<keyword evidence="3" id="KW-1185">Reference proteome</keyword>